<dbReference type="EMBL" id="CP014584">
    <property type="protein sequence ID" value="ANZ73836.1"/>
    <property type="molecule type" value="Genomic_DNA"/>
</dbReference>
<evidence type="ECO:0000256" key="1">
    <source>
        <dbReference type="ARBA" id="ARBA00005536"/>
    </source>
</evidence>
<evidence type="ECO:0000256" key="2">
    <source>
        <dbReference type="SAM" id="MobiDB-lite"/>
    </source>
</evidence>
<evidence type="ECO:0000313" key="3">
    <source>
        <dbReference type="EMBL" id="ANZ73836.1"/>
    </source>
</evidence>
<name>A0A1B2J773_PICPA</name>
<reference evidence="3 4" key="1">
    <citation type="submission" date="2016-02" db="EMBL/GenBank/DDBJ databases">
        <title>Comparative genomic and transcriptomic foundation for Pichia pastoris.</title>
        <authorList>
            <person name="Love K.R."/>
            <person name="Shah K.A."/>
            <person name="Whittaker C.A."/>
            <person name="Wu J."/>
            <person name="Bartlett M.C."/>
            <person name="Ma D."/>
            <person name="Leeson R.L."/>
            <person name="Priest M."/>
            <person name="Young S.K."/>
            <person name="Love J.C."/>
        </authorList>
    </citation>
    <scope>NUCLEOTIDE SEQUENCE [LARGE SCALE GENOMIC DNA]</scope>
    <source>
        <strain evidence="3 4">ATCC 28485</strain>
    </source>
</reference>
<protein>
    <submittedName>
        <fullName evidence="3">BA75_01165T0</fullName>
    </submittedName>
</protein>
<dbReference type="PANTHER" id="PTHR12161:SF5">
    <property type="entry name" value="IST1 HOMOLOG"/>
    <property type="match status" value="1"/>
</dbReference>
<dbReference type="InterPro" id="IPR042277">
    <property type="entry name" value="IST1-like"/>
</dbReference>
<dbReference type="Proteomes" id="UP000094565">
    <property type="component" value="Chromosome 1"/>
</dbReference>
<dbReference type="PANTHER" id="PTHR12161">
    <property type="entry name" value="IST1 FAMILY MEMBER"/>
    <property type="match status" value="1"/>
</dbReference>
<dbReference type="OrthoDB" id="29853at2759"/>
<dbReference type="Gene3D" id="1.20.1260.60">
    <property type="entry name" value="Vacuolar protein sorting-associated protein Ist1"/>
    <property type="match status" value="1"/>
</dbReference>
<keyword evidence="4" id="KW-1185">Reference proteome</keyword>
<proteinExistence type="inferred from homology"/>
<dbReference type="FunFam" id="1.20.1260.60:FF:000002">
    <property type="entry name" value="Vacuolar protein sorting-associated protein IST1"/>
    <property type="match status" value="1"/>
</dbReference>
<dbReference type="InterPro" id="IPR005061">
    <property type="entry name" value="Ist1"/>
</dbReference>
<sequence>MPPVAAHGFRLKTSLKMAISRLRHLQEKKSALTKQQRRQMGDLLIQRKEESARIRVEGIIREDILVELLEYLELYCELLLARIGLINESPKCDPGLEEAVKSIIYAAPFTEVKELMTIRDITSHKYGKEFAQAALTNEDGIVPDKIVKRCSVQPPSEELIDLYLVEIAKTYNAPFSRLPQVENQESEPELESQEEHIPNDSEKTKKAGPVYVKKGDQDLDELKKRFEALKR</sequence>
<evidence type="ECO:0000313" key="4">
    <source>
        <dbReference type="Proteomes" id="UP000094565"/>
    </source>
</evidence>
<dbReference type="GO" id="GO:0015031">
    <property type="term" value="P:protein transport"/>
    <property type="evidence" value="ECO:0007669"/>
    <property type="project" value="InterPro"/>
</dbReference>
<feature type="region of interest" description="Disordered" evidence="2">
    <location>
        <begin position="179"/>
        <end position="212"/>
    </location>
</feature>
<gene>
    <name evidence="3" type="primary">IST1</name>
    <name evidence="3" type="ORF">ATY40_BA7501165</name>
</gene>
<accession>A0A1B2J773</accession>
<dbReference type="AlphaFoldDB" id="A0A1B2J773"/>
<dbReference type="Pfam" id="PF03398">
    <property type="entry name" value="Ist1"/>
    <property type="match status" value="1"/>
</dbReference>
<organism evidence="3 4">
    <name type="scientific">Komagataella pastoris</name>
    <name type="common">Yeast</name>
    <name type="synonym">Pichia pastoris</name>
    <dbReference type="NCBI Taxonomy" id="4922"/>
    <lineage>
        <taxon>Eukaryota</taxon>
        <taxon>Fungi</taxon>
        <taxon>Dikarya</taxon>
        <taxon>Ascomycota</taxon>
        <taxon>Saccharomycotina</taxon>
        <taxon>Pichiomycetes</taxon>
        <taxon>Pichiales</taxon>
        <taxon>Pichiaceae</taxon>
        <taxon>Komagataella</taxon>
    </lineage>
</organism>
<feature type="compositionally biased region" description="Basic and acidic residues" evidence="2">
    <location>
        <begin position="193"/>
        <end position="205"/>
    </location>
</feature>
<comment type="similarity">
    <text evidence="1">Belongs to the IST1 family.</text>
</comment>